<dbReference type="InterPro" id="IPR004358">
    <property type="entry name" value="Sig_transdc_His_kin-like_C"/>
</dbReference>
<dbReference type="InterPro" id="IPR001789">
    <property type="entry name" value="Sig_transdc_resp-reg_receiver"/>
</dbReference>
<accession>A0A9P7VE85</accession>
<dbReference type="Pfam" id="PF00512">
    <property type="entry name" value="HisKA"/>
    <property type="match status" value="1"/>
</dbReference>
<dbReference type="CDD" id="cd16922">
    <property type="entry name" value="HATPase_EvgS-ArcB-TorS-like"/>
    <property type="match status" value="1"/>
</dbReference>
<dbReference type="FunFam" id="1.10.287.130:FF:000002">
    <property type="entry name" value="Two-component osmosensing histidine kinase"/>
    <property type="match status" value="1"/>
</dbReference>
<dbReference type="GO" id="GO:0000155">
    <property type="term" value="F:phosphorelay sensor kinase activity"/>
    <property type="evidence" value="ECO:0007669"/>
    <property type="project" value="InterPro"/>
</dbReference>
<keyword evidence="6" id="KW-0418">Kinase</keyword>
<feature type="domain" description="Response regulatory" evidence="14">
    <location>
        <begin position="2462"/>
        <end position="2588"/>
    </location>
</feature>
<dbReference type="Gene3D" id="1.10.510.10">
    <property type="entry name" value="Transferase(Phosphotransferase) domain 1"/>
    <property type="match status" value="1"/>
</dbReference>
<dbReference type="SUPFAM" id="SSF52540">
    <property type="entry name" value="P-loop containing nucleoside triphosphate hydrolases"/>
    <property type="match status" value="1"/>
</dbReference>
<feature type="compositionally biased region" description="Low complexity" evidence="11">
    <location>
        <begin position="59"/>
        <end position="78"/>
    </location>
</feature>
<dbReference type="GO" id="GO:1900445">
    <property type="term" value="P:positive regulation of filamentous growth of a population of unicellular organisms in response to biotic stimulus"/>
    <property type="evidence" value="ECO:0007669"/>
    <property type="project" value="UniProtKB-ARBA"/>
</dbReference>
<dbReference type="PANTHER" id="PTHR45339:SF5">
    <property type="entry name" value="HISTIDINE KINASE"/>
    <property type="match status" value="1"/>
</dbReference>
<evidence type="ECO:0000313" key="15">
    <source>
        <dbReference type="EMBL" id="KAG7196192.1"/>
    </source>
</evidence>
<dbReference type="Gene3D" id="3.30.565.10">
    <property type="entry name" value="Histidine kinase-like ATPase, C-terminal domain"/>
    <property type="match status" value="1"/>
</dbReference>
<evidence type="ECO:0000256" key="8">
    <source>
        <dbReference type="ARBA" id="ARBA00023012"/>
    </source>
</evidence>
<dbReference type="Gene3D" id="1.10.287.130">
    <property type="match status" value="1"/>
</dbReference>
<comment type="catalytic activity">
    <reaction evidence="1">
        <text>ATP + protein L-histidine = ADP + protein N-phospho-L-histidine.</text>
        <dbReference type="EC" id="2.7.13.3"/>
    </reaction>
</comment>
<keyword evidence="7" id="KW-0067">ATP-binding</keyword>
<dbReference type="GO" id="GO:0005524">
    <property type="term" value="F:ATP binding"/>
    <property type="evidence" value="ECO:0007669"/>
    <property type="project" value="UniProtKB-KW"/>
</dbReference>
<dbReference type="EC" id="2.7.13.3" evidence="2"/>
<keyword evidence="4" id="KW-0808">Transferase</keyword>
<dbReference type="PANTHER" id="PTHR45339">
    <property type="entry name" value="HYBRID SIGNAL TRANSDUCTION HISTIDINE KINASE J"/>
    <property type="match status" value="1"/>
</dbReference>
<dbReference type="PROSITE" id="PS50109">
    <property type="entry name" value="HIS_KIN"/>
    <property type="match status" value="1"/>
</dbReference>
<dbReference type="SMART" id="SM00065">
    <property type="entry name" value="GAF"/>
    <property type="match status" value="1"/>
</dbReference>
<dbReference type="Pfam" id="PF02518">
    <property type="entry name" value="HATPase_c"/>
    <property type="match status" value="1"/>
</dbReference>
<proteinExistence type="predicted"/>
<dbReference type="FunFam" id="3.30.565.10:FF:000010">
    <property type="entry name" value="Sensor histidine kinase RcsC"/>
    <property type="match status" value="1"/>
</dbReference>
<dbReference type="SUPFAM" id="SSF55874">
    <property type="entry name" value="ATPase domain of HSP90 chaperone/DNA topoisomerase II/histidine kinase"/>
    <property type="match status" value="1"/>
</dbReference>
<dbReference type="InterPro" id="IPR011006">
    <property type="entry name" value="CheY-like_superfamily"/>
</dbReference>
<dbReference type="SUPFAM" id="SSF55781">
    <property type="entry name" value="GAF domain-like"/>
    <property type="match status" value="1"/>
</dbReference>
<evidence type="ECO:0000256" key="10">
    <source>
        <dbReference type="PROSITE-ProRule" id="PRU00169"/>
    </source>
</evidence>
<dbReference type="InterPro" id="IPR036890">
    <property type="entry name" value="HATPase_C_sf"/>
</dbReference>
<evidence type="ECO:0000259" key="13">
    <source>
        <dbReference type="PROSITE" id="PS50109"/>
    </source>
</evidence>
<dbReference type="InterPro" id="IPR003018">
    <property type="entry name" value="GAF"/>
</dbReference>
<dbReference type="CDD" id="cd17546">
    <property type="entry name" value="REC_hyHK_CKI1_RcsC-like"/>
    <property type="match status" value="1"/>
</dbReference>
<evidence type="ECO:0000256" key="6">
    <source>
        <dbReference type="ARBA" id="ARBA00022777"/>
    </source>
</evidence>
<feature type="region of interest" description="Disordered" evidence="11">
    <location>
        <begin position="1"/>
        <end position="36"/>
    </location>
</feature>
<dbReference type="InterPro" id="IPR011009">
    <property type="entry name" value="Kinase-like_dom_sf"/>
</dbReference>
<dbReference type="InterPro" id="IPR003594">
    <property type="entry name" value="HATPase_dom"/>
</dbReference>
<sequence>MAKGPTTRHADSKPMKPQLGPLRKSSGGVPTMLSLSNASLSTPMTTFLTDEISDTTSSVHSFASDSSSSGTNNQISPSTLSSSLFTKRSYEPIFRNIANLDDHFKYVHEKLDSMAIPTASVNYHNDYAYISPDSVPGYTLISQLVIHESLECMLLYHAIHNLTGDKVILRLSSNILVVNNNEANSDNHVAQNSNVASIAGFLNEWYLLSRSNEPKYKRVWCHNYAKSEYLVNPEDDPDYEKNSSEFHASGIPITLPSSLPGVLFPSHSADAQFNIQPTNKSFGGMSRSSSICSTDASVGLNTSPSEPMSEGGTIEDQDSYTSTHEPRIKHKQQKRFMMVYPDNEYVTIKSYNYESVMLNVEDKTTTSSANALSLNLGLILLQVLLAHSQQLNPFLSTNAWLFNDDKLHLSGRSLSIPSLPENGTTSYTDNISSHSLEKAPPVLSPYVIIEMLNDFISICQTLKAIHELGIVHNGITSHSILKSTIDPSDIKLTTWDFSFTYQPESTKNGFRIKHLKEFPDLVAYMSPETYGKLASDLVDYKSDLYSLGIVMYEKLLGKLPFYDDNAFEIVRLQMLRKPVAPKTLAPNWFPSKLNFIILKLLEKVPEKRYLSAASLMSDLHVVRNQLIDTVNLSAISNFTLRDRFRKQPIFETELLSISPIISPSSRFSANDTFKEMRDTYEKCLDDVSKPHVFLLDGESGTGKSYLVSHLKPLTLERNLLICDWSFGKEHDVLVISTYTSFVHGLRQIISQIMGQPMEAKRRWKKLILDNLPLDGGVLFYMFPDLKEFLGPQYSNLYNGMEDDEQSQGPHQQQPMSDQGEQSASDSESQWNDVKNNGLSNKESKLRYAIKSLYLLFVINGLSIFLDDFHYCTRDQWSFIYECFDYFQQNTDEFKLCMFVVFNKKERPPSSLDVISMDELRGATKALEADVHEFHIGLRTKEELRTYLEDVGAMVPETEKGLMWKSSWAKIEKSNQSILENVYKITKGNYLDARTLIRGIILMNKVEVCPIQYLNSWNNQTNYKFSPKTLNFATQGTSDLRLSSLTTVYFDFNFDEEVVASFSQDSSEAFIELSIPKDNYQTYIDVLNFACIICENSIFSLNDLSIACNLSIGEVFKIMNVLIERRIIMSNSIYYKIPFHRISEDENFPFDLSDSEVWQLTKYATYSFAYPALRSYFYSNLESTNQLAKYHRLAGLRFFKTWKHDPSLPILNYFAMAHHFYKSWTAVECLKEKEIYYKVFLKAGKHAMSIYSLKMSLRYYELAGKFVTTIDPKNMLSVNLAICQNMFYLGQFEDALKLIDHVALTYNIDKSLAVITRIRCHFKLNNSTEAISIAVHELKRLGLEVSTDPEECKEIYSRHMKKLILSVNEIRKLMTLKRTKRSSVIMAYEIISEIIAPSYALGKNDLRKSIVIQIISLMTSRGLSPHCAIPLIDLANTMAKENTSSGFVQAKEFAQVALSFLLDSKNLPYSFVQSVYEAYITTLAVYVDPLPNLTNVLELSMITPSPFVNSGSYGMEFMMSFSKMEYRFLGGTSAVSFLTNYAKSLGMSSNFISDMINSCLKLFNGEMTFELFSDIFGQLDEKPTDYQLVFYMVTLLYFHDTGKFEQAVTMVLDFFYDLLDLFLNTTIHVHGYFLIALVIQGSRIDNPETYSGARKDIFEDIYQRFCIWHEVCPLNFKSKHLTLTALRGSKETPTLETLDKFEEAIDASLLTGNWYDSAMANAWCARWLVTEVPKSKRISRYLQVAIAMFETADYHTFSKSLTTQFRDYLSDDKYTWAGVANNEPLSSTGTGTGTGTVAVSPSQLTAINNITYNDHSNTKKQHDIILSAKIPAAKESKSDVPTSKRGVHWADKEYEITESMWEKAVEARLSLSESEDISEIVVKLLKSTISFAGVEYGVVALNENDENIIAAIGTSNSVHGLREPLHGRHDLAPHTVLEYTLQSGKAFNLDKDYMTFKNRFALDLYYATNKCSSMCCIPLVNQTGVCGAIYLECQLENKPRYPFFGSRKMNMLKLLATQAAVSLLKVSLYAQMEIAKRAAEDATSEKASFLANMSHEIRTPFNSLLSCSIFLLDTNLTRTQKEYVETIRDSAMVTLNIIDGILSLSKMEHGSFALETSPFLVNECIESAVQFVSEQANSKNLELVFYNKCPEIEFINGDVTRFRQILINLVGNSVKFTEYGHIIVEVAAEPLIHDRYQLTISVKDTGIGIPEEARNKVFGAFSQVDGSSRRVYGGSGLGLAISKRIAELMGGELSFESESGVGSSFYFILNVEAKLRQAPEFTPQQVLTIGKVLICDTHEFIREDLRITLKNWGIEASVVGNLNEIRENLDEFSIAFIDSGSYDTLKKHDNLIKGIKYMTAPFGDMATANDNFVDEQVILTFPYHDAKVLGLLKDYLKSKELSSIVTNGLSLVQGMTILQLPTPTDDDSVQFTLSTGDSLKDVLPPPEVEAPIILKLGERYPLRILLAEDNFINTKVATQHLKKFGYQVDHAKDGVDALEKLYALLEKEQKYDIIFMDIQMPRMDGIAATIELQRELKARHLEAYLPHVVALTANVAGEDRERSLECGMVDFISKPILPSELERVLTKIGKTVYSE</sequence>
<dbReference type="GO" id="GO:0071555">
    <property type="term" value="P:cell wall organization"/>
    <property type="evidence" value="ECO:0007669"/>
    <property type="project" value="UniProtKB-KW"/>
</dbReference>
<dbReference type="InterPro" id="IPR005467">
    <property type="entry name" value="His_kinase_dom"/>
</dbReference>
<feature type="region of interest" description="Disordered" evidence="11">
    <location>
        <begin position="799"/>
        <end position="835"/>
    </location>
</feature>
<keyword evidence="9" id="KW-0961">Cell wall biogenesis/degradation</keyword>
<gene>
    <name evidence="15" type="ORF">KQ657_000204</name>
</gene>
<evidence type="ECO:0000256" key="5">
    <source>
        <dbReference type="ARBA" id="ARBA00022741"/>
    </source>
</evidence>
<dbReference type="SMART" id="SM00448">
    <property type="entry name" value="REC"/>
    <property type="match status" value="1"/>
</dbReference>
<dbReference type="OrthoDB" id="60033at2759"/>
<keyword evidence="5" id="KW-0547">Nucleotide-binding</keyword>
<keyword evidence="8" id="KW-0902">Two-component regulatory system</keyword>
<dbReference type="SUPFAM" id="SSF56112">
    <property type="entry name" value="Protein kinase-like (PK-like)"/>
    <property type="match status" value="1"/>
</dbReference>
<dbReference type="SMART" id="SM00220">
    <property type="entry name" value="S_TKc"/>
    <property type="match status" value="1"/>
</dbReference>
<feature type="modified residue" description="4-aspartylphosphate" evidence="10">
    <location>
        <position position="2516"/>
    </location>
</feature>
<feature type="domain" description="Protein kinase" evidence="12">
    <location>
        <begin position="302"/>
        <end position="623"/>
    </location>
</feature>
<evidence type="ECO:0000256" key="3">
    <source>
        <dbReference type="ARBA" id="ARBA00022553"/>
    </source>
</evidence>
<organism evidence="15 16">
    <name type="scientific">Scheffersomyces spartinae</name>
    <dbReference type="NCBI Taxonomy" id="45513"/>
    <lineage>
        <taxon>Eukaryota</taxon>
        <taxon>Fungi</taxon>
        <taxon>Dikarya</taxon>
        <taxon>Ascomycota</taxon>
        <taxon>Saccharomycotina</taxon>
        <taxon>Pichiomycetes</taxon>
        <taxon>Debaryomycetaceae</taxon>
        <taxon>Scheffersomyces</taxon>
    </lineage>
</organism>
<dbReference type="PROSITE" id="PS50110">
    <property type="entry name" value="RESPONSE_REGULATORY"/>
    <property type="match status" value="1"/>
</dbReference>
<dbReference type="RefSeq" id="XP_043051737.1">
    <property type="nucleotide sequence ID" value="XM_043191060.1"/>
</dbReference>
<dbReference type="Pfam" id="PF01590">
    <property type="entry name" value="GAF"/>
    <property type="match status" value="1"/>
</dbReference>
<dbReference type="PRINTS" id="PR00344">
    <property type="entry name" value="BCTRLSENSOR"/>
</dbReference>
<evidence type="ECO:0000313" key="16">
    <source>
        <dbReference type="Proteomes" id="UP000790833"/>
    </source>
</evidence>
<dbReference type="PROSITE" id="PS00675">
    <property type="entry name" value="SIGMA54_INTERACT_1"/>
    <property type="match status" value="1"/>
</dbReference>
<evidence type="ECO:0000259" key="14">
    <source>
        <dbReference type="PROSITE" id="PS50110"/>
    </source>
</evidence>
<reference evidence="15" key="1">
    <citation type="submission" date="2021-03" db="EMBL/GenBank/DDBJ databases">
        <authorList>
            <person name="Palmer J.M."/>
        </authorList>
    </citation>
    <scope>NUCLEOTIDE SEQUENCE</scope>
    <source>
        <strain evidence="15">ARV_011</strain>
    </source>
</reference>
<dbReference type="Pfam" id="PF00069">
    <property type="entry name" value="Pkinase"/>
    <property type="match status" value="1"/>
</dbReference>
<dbReference type="GO" id="GO:0097308">
    <property type="term" value="P:cellular response to farnesol"/>
    <property type="evidence" value="ECO:0007669"/>
    <property type="project" value="UniProtKB-ARBA"/>
</dbReference>
<dbReference type="Gene3D" id="3.30.450.40">
    <property type="match status" value="1"/>
</dbReference>
<dbReference type="PROSITE" id="PS50011">
    <property type="entry name" value="PROTEIN_KINASE_DOM"/>
    <property type="match status" value="1"/>
</dbReference>
<comment type="caution">
    <text evidence="15">The sequence shown here is derived from an EMBL/GenBank/DDBJ whole genome shotgun (WGS) entry which is preliminary data.</text>
</comment>
<dbReference type="Pfam" id="PF25503">
    <property type="entry name" value="TPR_CHK1"/>
    <property type="match status" value="1"/>
</dbReference>
<feature type="region of interest" description="Disordered" evidence="11">
    <location>
        <begin position="59"/>
        <end position="79"/>
    </location>
</feature>
<feature type="compositionally biased region" description="Polar residues" evidence="11">
    <location>
        <begin position="806"/>
        <end position="835"/>
    </location>
</feature>
<dbReference type="InterPro" id="IPR003661">
    <property type="entry name" value="HisK_dim/P_dom"/>
</dbReference>
<feature type="domain" description="Histidine kinase" evidence="13">
    <location>
        <begin position="2051"/>
        <end position="2272"/>
    </location>
</feature>
<dbReference type="Pfam" id="PF00072">
    <property type="entry name" value="Response_reg"/>
    <property type="match status" value="1"/>
</dbReference>
<dbReference type="InterPro" id="IPR029016">
    <property type="entry name" value="GAF-like_dom_sf"/>
</dbReference>
<dbReference type="InterPro" id="IPR000719">
    <property type="entry name" value="Prot_kinase_dom"/>
</dbReference>
<evidence type="ECO:0000256" key="11">
    <source>
        <dbReference type="SAM" id="MobiDB-lite"/>
    </source>
</evidence>
<dbReference type="Proteomes" id="UP000790833">
    <property type="component" value="Unassembled WGS sequence"/>
</dbReference>
<feature type="region of interest" description="Disordered" evidence="11">
    <location>
        <begin position="301"/>
        <end position="328"/>
    </location>
</feature>
<evidence type="ECO:0000256" key="9">
    <source>
        <dbReference type="ARBA" id="ARBA00023316"/>
    </source>
</evidence>
<dbReference type="Gene3D" id="3.40.50.2300">
    <property type="match status" value="1"/>
</dbReference>
<dbReference type="EMBL" id="JAHMUF010000001">
    <property type="protein sequence ID" value="KAG7196192.1"/>
    <property type="molecule type" value="Genomic_DNA"/>
</dbReference>
<dbReference type="CDD" id="cd00082">
    <property type="entry name" value="HisKA"/>
    <property type="match status" value="1"/>
</dbReference>
<dbReference type="SMART" id="SM00388">
    <property type="entry name" value="HisKA"/>
    <property type="match status" value="1"/>
</dbReference>
<evidence type="ECO:0000256" key="1">
    <source>
        <dbReference type="ARBA" id="ARBA00000085"/>
    </source>
</evidence>
<dbReference type="GeneID" id="66113578"/>
<protein>
    <recommendedName>
        <fullName evidence="2">histidine kinase</fullName>
        <ecNumber evidence="2">2.7.13.3</ecNumber>
    </recommendedName>
</protein>
<evidence type="ECO:0000256" key="4">
    <source>
        <dbReference type="ARBA" id="ARBA00022679"/>
    </source>
</evidence>
<dbReference type="SUPFAM" id="SSF52172">
    <property type="entry name" value="CheY-like"/>
    <property type="match status" value="1"/>
</dbReference>
<dbReference type="GO" id="GO:0036180">
    <property type="term" value="P:filamentous growth of a population of unicellular organisms in response to biotic stimulus"/>
    <property type="evidence" value="ECO:0007669"/>
    <property type="project" value="UniProtKB-ARBA"/>
</dbReference>
<dbReference type="InterPro" id="IPR025662">
    <property type="entry name" value="Sigma_54_int_dom_ATP-bd_1"/>
</dbReference>
<evidence type="ECO:0000256" key="7">
    <source>
        <dbReference type="ARBA" id="ARBA00022840"/>
    </source>
</evidence>
<keyword evidence="16" id="KW-1185">Reference proteome</keyword>
<evidence type="ECO:0000256" key="2">
    <source>
        <dbReference type="ARBA" id="ARBA00012438"/>
    </source>
</evidence>
<dbReference type="SMART" id="SM00387">
    <property type="entry name" value="HATPase_c"/>
    <property type="match status" value="1"/>
</dbReference>
<evidence type="ECO:0000259" key="12">
    <source>
        <dbReference type="PROSITE" id="PS50011"/>
    </source>
</evidence>
<dbReference type="SUPFAM" id="SSF47384">
    <property type="entry name" value="Homodimeric domain of signal transducing histidine kinase"/>
    <property type="match status" value="1"/>
</dbReference>
<keyword evidence="3 10" id="KW-0597">Phosphoprotein</keyword>
<dbReference type="InterPro" id="IPR027417">
    <property type="entry name" value="P-loop_NTPase"/>
</dbReference>
<dbReference type="GO" id="GO:0006950">
    <property type="term" value="P:response to stress"/>
    <property type="evidence" value="ECO:0007669"/>
    <property type="project" value="UniProtKB-ARBA"/>
</dbReference>
<dbReference type="InterPro" id="IPR036097">
    <property type="entry name" value="HisK_dim/P_sf"/>
</dbReference>
<name>A0A9P7VE85_9ASCO</name>